<accession>A0ABU0UQ73</accession>
<protein>
    <recommendedName>
        <fullName evidence="4">DUF3592 domain-containing protein</fullName>
    </recommendedName>
</protein>
<dbReference type="EMBL" id="JAUTBL010000002">
    <property type="protein sequence ID" value="MDQ1187114.1"/>
    <property type="molecule type" value="Genomic_DNA"/>
</dbReference>
<keyword evidence="1" id="KW-0472">Membrane</keyword>
<dbReference type="RefSeq" id="WP_306934430.1">
    <property type="nucleotide sequence ID" value="NZ_JAUTBL010000002.1"/>
</dbReference>
<keyword evidence="1" id="KW-1133">Transmembrane helix</keyword>
<sequence>MIMQLVSSQFAQAVFLAIFSVVVAQLLSAKGKLRWSVRHAHWYRLPAASSDGTDLNVVTQELWFNNTGRAAVEQVEIVLNWPPQHYELWSPRDFSQQMLPDGRLIIRIPTLAAKEWFSLSLIDTKQLPPIVNVRSRNGEGREILMSPTRVFSKTINIVAAVMMLTGLATIIYALISVGKIVSNFF</sequence>
<keyword evidence="1" id="KW-0812">Transmembrane</keyword>
<evidence type="ECO:0000313" key="3">
    <source>
        <dbReference type="Proteomes" id="UP001224781"/>
    </source>
</evidence>
<gene>
    <name evidence="2" type="ORF">QE408_004257</name>
</gene>
<keyword evidence="3" id="KW-1185">Reference proteome</keyword>
<comment type="caution">
    <text evidence="2">The sequence shown here is derived from an EMBL/GenBank/DDBJ whole genome shotgun (WGS) entry which is preliminary data.</text>
</comment>
<organism evidence="2 3">
    <name type="scientific">Agrobacterium larrymoorei</name>
    <dbReference type="NCBI Taxonomy" id="160699"/>
    <lineage>
        <taxon>Bacteria</taxon>
        <taxon>Pseudomonadati</taxon>
        <taxon>Pseudomonadota</taxon>
        <taxon>Alphaproteobacteria</taxon>
        <taxon>Hyphomicrobiales</taxon>
        <taxon>Rhizobiaceae</taxon>
        <taxon>Rhizobium/Agrobacterium group</taxon>
        <taxon>Agrobacterium</taxon>
    </lineage>
</organism>
<proteinExistence type="predicted"/>
<evidence type="ECO:0000313" key="2">
    <source>
        <dbReference type="EMBL" id="MDQ1187114.1"/>
    </source>
</evidence>
<reference evidence="2 3" key="1">
    <citation type="submission" date="2023-07" db="EMBL/GenBank/DDBJ databases">
        <title>Functional and genomic diversity of the sorghum phyllosphere microbiome.</title>
        <authorList>
            <person name="Shade A."/>
        </authorList>
    </citation>
    <scope>NUCLEOTIDE SEQUENCE [LARGE SCALE GENOMIC DNA]</scope>
    <source>
        <strain evidence="2 3">SORGH_AS_1126</strain>
    </source>
</reference>
<name>A0ABU0UQ73_9HYPH</name>
<evidence type="ECO:0000256" key="1">
    <source>
        <dbReference type="SAM" id="Phobius"/>
    </source>
</evidence>
<feature type="transmembrane region" description="Helical" evidence="1">
    <location>
        <begin position="155"/>
        <end position="175"/>
    </location>
</feature>
<feature type="transmembrane region" description="Helical" evidence="1">
    <location>
        <begin position="6"/>
        <end position="28"/>
    </location>
</feature>
<evidence type="ECO:0008006" key="4">
    <source>
        <dbReference type="Google" id="ProtNLM"/>
    </source>
</evidence>
<dbReference type="Proteomes" id="UP001224781">
    <property type="component" value="Unassembled WGS sequence"/>
</dbReference>